<keyword evidence="1" id="KW-0472">Membrane</keyword>
<evidence type="ECO:0000313" key="3">
    <source>
        <dbReference type="EMBL" id="PDV97232.1"/>
    </source>
</evidence>
<evidence type="ECO:0000256" key="1">
    <source>
        <dbReference type="SAM" id="Phobius"/>
    </source>
</evidence>
<dbReference type="Pfam" id="PF18920">
    <property type="entry name" value="DUF5671"/>
    <property type="match status" value="3"/>
</dbReference>
<feature type="transmembrane region" description="Helical" evidence="1">
    <location>
        <begin position="82"/>
        <end position="107"/>
    </location>
</feature>
<feature type="transmembrane region" description="Helical" evidence="1">
    <location>
        <begin position="168"/>
        <end position="194"/>
    </location>
</feature>
<feature type="transmembrane region" description="Helical" evidence="1">
    <location>
        <begin position="329"/>
        <end position="357"/>
    </location>
</feature>
<feature type="transmembrane region" description="Helical" evidence="1">
    <location>
        <begin position="369"/>
        <end position="387"/>
    </location>
</feature>
<feature type="transmembrane region" description="Helical" evidence="1">
    <location>
        <begin position="40"/>
        <end position="62"/>
    </location>
</feature>
<feature type="transmembrane region" description="Helical" evidence="1">
    <location>
        <begin position="412"/>
        <end position="433"/>
    </location>
</feature>
<comment type="caution">
    <text evidence="3">The sequence shown here is derived from an EMBL/GenBank/DDBJ whole genome shotgun (WGS) entry which is preliminary data.</text>
</comment>
<evidence type="ECO:0000313" key="4">
    <source>
        <dbReference type="Proteomes" id="UP000220922"/>
    </source>
</evidence>
<feature type="domain" description="DUF5671" evidence="2">
    <location>
        <begin position="6"/>
        <end position="109"/>
    </location>
</feature>
<feature type="transmembrane region" description="Helical" evidence="1">
    <location>
        <begin position="7"/>
        <end position="28"/>
    </location>
</feature>
<name>A0A2H3KTP2_9CHLR</name>
<feature type="transmembrane region" description="Helical" evidence="1">
    <location>
        <begin position="623"/>
        <end position="645"/>
    </location>
</feature>
<evidence type="ECO:0000259" key="2">
    <source>
        <dbReference type="Pfam" id="PF18920"/>
    </source>
</evidence>
<feature type="transmembrane region" description="Helical" evidence="1">
    <location>
        <begin position="453"/>
        <end position="469"/>
    </location>
</feature>
<dbReference type="EMBL" id="LYXE01000157">
    <property type="protein sequence ID" value="PDV97232.1"/>
    <property type="molecule type" value="Genomic_DNA"/>
</dbReference>
<accession>A0A2H3KTP2</accession>
<protein>
    <recommendedName>
        <fullName evidence="2">DUF5671 domain-containing protein</fullName>
    </recommendedName>
</protein>
<feature type="transmembrane region" description="Helical" evidence="1">
    <location>
        <begin position="251"/>
        <end position="272"/>
    </location>
</feature>
<reference evidence="3 4" key="1">
    <citation type="submission" date="2016-05" db="EMBL/GenBank/DDBJ databases">
        <authorList>
            <person name="Lavstsen T."/>
            <person name="Jespersen J.S."/>
        </authorList>
    </citation>
    <scope>NUCLEOTIDE SEQUENCE [LARGE SCALE GENOMIC DNA]</scope>
    <source>
        <strain evidence="3 4">B7-9</strain>
    </source>
</reference>
<dbReference type="RefSeq" id="WP_097654657.1">
    <property type="nucleotide sequence ID" value="NZ_LYXE01000157.1"/>
</dbReference>
<gene>
    <name evidence="3" type="ORF">A9Q02_04815</name>
</gene>
<dbReference type="AlphaFoldDB" id="A0A2H3KTP2"/>
<feature type="transmembrane region" description="Helical" evidence="1">
    <location>
        <begin position="292"/>
        <end position="309"/>
    </location>
</feature>
<dbReference type="Proteomes" id="UP000220922">
    <property type="component" value="Unassembled WGS sequence"/>
</dbReference>
<feature type="domain" description="DUF5671" evidence="2">
    <location>
        <begin position="327"/>
        <end position="464"/>
    </location>
</feature>
<feature type="domain" description="DUF5671" evidence="2">
    <location>
        <begin position="167"/>
        <end position="300"/>
    </location>
</feature>
<keyword evidence="4" id="KW-1185">Reference proteome</keyword>
<dbReference type="OrthoDB" id="160589at2"/>
<proteinExistence type="predicted"/>
<organism evidence="3 4">
    <name type="scientific">Candidatus Chloroploca asiatica</name>
    <dbReference type="NCBI Taxonomy" id="1506545"/>
    <lineage>
        <taxon>Bacteria</taxon>
        <taxon>Bacillati</taxon>
        <taxon>Chloroflexota</taxon>
        <taxon>Chloroflexia</taxon>
        <taxon>Chloroflexales</taxon>
        <taxon>Chloroflexineae</taxon>
        <taxon>Oscillochloridaceae</taxon>
        <taxon>Candidatus Chloroploca</taxon>
    </lineage>
</organism>
<keyword evidence="1" id="KW-0812">Transmembrane</keyword>
<dbReference type="InterPro" id="IPR043728">
    <property type="entry name" value="DUF5671"/>
</dbReference>
<feature type="transmembrane region" description="Helical" evidence="1">
    <location>
        <begin position="127"/>
        <end position="144"/>
    </location>
</feature>
<feature type="transmembrane region" description="Helical" evidence="1">
    <location>
        <begin position="214"/>
        <end position="231"/>
    </location>
</feature>
<sequence>MATIRRWYILLVCAVSLHATTWATIALLRGVLQTDGRDPVAAVAFQLAVIIIGLPIFLGHWIWGQRLASGDPEERGSPERRFYLYATMAALLWPAIFNGVSLVQALLTLISGGSGSDFIGRFTPIEQLLRSIIAIVVLGLLWWYHHRIVSADRVELPETDLTAGFRRFYLFAFSTTGLIMVAFAATSLLRWLLFQFGSGPGLTGSLPLLSLYDDIARLAIGVPVWLIFWSWAQALFDGPDQDEHASALRKLYLYAIVFVTVLAAVTNATFILAGLLQQLLGLSPEGDLREPLTIIIASGVFWAYHARVLQQDATRSSEVPRQAAVRRTYLYLVAAIGLAAALVGGGGILSVIIRAFAERAFTDLLSTQLAWFTAALIAGLAVWIWPWRRIMVAAELSGPVGSAERTSLVRKIYLYGYLFVATMVVLSGAIYVIARLLRLILGDPIEGNLLSDLGQAIAFTILAGLAWLYHGSEVRADGRAQRRELAARLAALRVAIIAPGDASFGQAVASRLQQELPGLQLDLIRPDGEVSVAAAQLAEAGLIVGPWTMATSGPEGLSPELVQLVHTSPARKLVVPTRSNAWQWIGVESSSTETLITQTVRTVRQIGEGEEVRSSRSLNLGNILGLVVLGLVALFILLSLVLGFVGNLLF</sequence>
<keyword evidence="1" id="KW-1133">Transmembrane helix</keyword>